<keyword evidence="3" id="KW-0597">Phosphoprotein</keyword>
<organism evidence="7 8">
    <name type="scientific">Blautia obeum</name>
    <dbReference type="NCBI Taxonomy" id="40520"/>
    <lineage>
        <taxon>Bacteria</taxon>
        <taxon>Bacillati</taxon>
        <taxon>Bacillota</taxon>
        <taxon>Clostridia</taxon>
        <taxon>Lachnospirales</taxon>
        <taxon>Lachnospiraceae</taxon>
        <taxon>Blautia</taxon>
    </lineage>
</organism>
<dbReference type="SUPFAM" id="SSF47336">
    <property type="entry name" value="ACP-like"/>
    <property type="match status" value="2"/>
</dbReference>
<accession>A0A367FUS7</accession>
<gene>
    <name evidence="7" type="ORF">C4886_16980</name>
</gene>
<dbReference type="NCBIfam" id="TIGR01733">
    <property type="entry name" value="AA-adenyl-dom"/>
    <property type="match status" value="1"/>
</dbReference>
<dbReference type="InterPro" id="IPR006162">
    <property type="entry name" value="Ppantetheine_attach_site"/>
</dbReference>
<dbReference type="InterPro" id="IPR045851">
    <property type="entry name" value="AMP-bd_C_sf"/>
</dbReference>
<dbReference type="CDD" id="cd19535">
    <property type="entry name" value="Cyc_NRPS"/>
    <property type="match status" value="1"/>
</dbReference>
<dbReference type="RefSeq" id="WP_114002844.1">
    <property type="nucleotide sequence ID" value="NZ_PSQG01000037.1"/>
</dbReference>
<evidence type="ECO:0000256" key="5">
    <source>
        <dbReference type="ARBA" id="ARBA00023194"/>
    </source>
</evidence>
<dbReference type="GO" id="GO:0031177">
    <property type="term" value="F:phosphopantetheine binding"/>
    <property type="evidence" value="ECO:0007669"/>
    <property type="project" value="TreeGrafter"/>
</dbReference>
<dbReference type="InterPro" id="IPR010071">
    <property type="entry name" value="AA_adenyl_dom"/>
</dbReference>
<dbReference type="GO" id="GO:0000036">
    <property type="term" value="F:acyl carrier activity"/>
    <property type="evidence" value="ECO:0007669"/>
    <property type="project" value="TreeGrafter"/>
</dbReference>
<name>A0A367FUS7_9FIRM</name>
<dbReference type="PROSITE" id="PS00012">
    <property type="entry name" value="PHOSPHOPANTETHEINE"/>
    <property type="match status" value="2"/>
</dbReference>
<evidence type="ECO:0000313" key="7">
    <source>
        <dbReference type="EMBL" id="RCH41713.1"/>
    </source>
</evidence>
<evidence type="ECO:0000256" key="2">
    <source>
        <dbReference type="ARBA" id="ARBA00022450"/>
    </source>
</evidence>
<dbReference type="InterPro" id="IPR057737">
    <property type="entry name" value="Condensation_MtbB-like"/>
</dbReference>
<dbReference type="AlphaFoldDB" id="A0A367FUS7"/>
<keyword evidence="5" id="KW-0045">Antibiotic biosynthesis</keyword>
<dbReference type="GO" id="GO:0017000">
    <property type="term" value="P:antibiotic biosynthetic process"/>
    <property type="evidence" value="ECO:0007669"/>
    <property type="project" value="UniProtKB-KW"/>
</dbReference>
<evidence type="ECO:0000256" key="1">
    <source>
        <dbReference type="ARBA" id="ARBA00001957"/>
    </source>
</evidence>
<comment type="caution">
    <text evidence="7">The sequence shown here is derived from an EMBL/GenBank/DDBJ whole genome shotgun (WGS) entry which is preliminary data.</text>
</comment>
<dbReference type="PANTHER" id="PTHR45527">
    <property type="entry name" value="NONRIBOSOMAL PEPTIDE SYNTHETASE"/>
    <property type="match status" value="1"/>
</dbReference>
<comment type="cofactor">
    <cofactor evidence="1">
        <name>pantetheine 4'-phosphate</name>
        <dbReference type="ChEBI" id="CHEBI:47942"/>
    </cofactor>
</comment>
<evidence type="ECO:0000256" key="3">
    <source>
        <dbReference type="ARBA" id="ARBA00022553"/>
    </source>
</evidence>
<evidence type="ECO:0000259" key="6">
    <source>
        <dbReference type="PROSITE" id="PS50075"/>
    </source>
</evidence>
<dbReference type="Pfam" id="PF00550">
    <property type="entry name" value="PP-binding"/>
    <property type="match status" value="2"/>
</dbReference>
<dbReference type="Gene3D" id="3.40.50.12780">
    <property type="entry name" value="N-terminal domain of ligase-like"/>
    <property type="match status" value="1"/>
</dbReference>
<dbReference type="Pfam" id="PF00501">
    <property type="entry name" value="AMP-binding"/>
    <property type="match status" value="1"/>
</dbReference>
<sequence>MKKYEMIEIQTNIEKIYKEVFGIPDIAEDTNFFEIGGNSILAAKVVQKIKTCLGINLAIQDIFEYVTVNLLISYIAKIYNEKTKMEEERYCNEETKEAFELTEIQKAYLIGRQGITGEGKVASHYYVELECETVDILRLEEAWNVVVVRQPALRTIIDVKAMKQKILTRVQDYKIELLDFEEDLKGFYELRRDMEDQVLDISRWPVFDIRVSKLKDKFRIHVSMDNMILDGTAICAVLDEWNKLYKGEVLKSDIGKKTFKDYVNYLKTLELSSEYSMAQEYWNKKIVNMPPRPELPLLNKNVNGEFYRLSTVLQKEKWNVLKMLSAKYGITPSNVLLTSFSEVLYRWGKENKFTINLTINKKALLDSGYAKVLGEFTDTILVEVNAGKKRNFIEKCKSIQNELLNNLKYSSYNGVAVQRDWTKEHGFLMGTAFPIVFTSLLGTADLLDMPGKISYGLTQTPQVWLDYQVSEIAGKLYLNWDVLRGKYDDGVIAQMFSCYLDSLEKMTDRRFWETPQKNHIGNFQSSLPKEDRDATLIKEESLYKGFERSYLKNPDKIAIITPKGQYTYCECYQKAVKIGSYIIGKKIVGILMDKGMLQIASILAAAMVSTTYVPIDINNPKERIKTIIEQASVELILTTQAYLTRLKGMTCENVCVDLLEDKCVQEVIEEQPYNKEAYIIFTSGTTGIPKGVLIEHSNANNTILDINRRFSIKENDSVLGLSNIAFDLSVFDIFGIFEAGGTLVLPEDVSTKEPKVWVEMIEKNSITICNLVPMRMEMLYTYVIKNEISKESLKSIRLILISGEKVPLDLPDKIHSIMPNARIVCLGGATEASIWSNYYEPKEINNKWFSIPYGYPLTNQKYYVMNADGLICPDNVPGELCIAGEGLAKEYVNDKKLTIEKFQYNEDIEQRIYKTGDRGVCVEGCIWYLGREDTQIKRRGYRIELGEIESILNSVTGIKASKVVYKDSQLLAFVVPEQDFSWEISDIETIIKGKLPQFNLPDSITILERFPENINGKIDMAKLCDYANNKIGTKERLENNIEKQIAEVWRRILGLKETIIYDVDFFQCGGNSLKAVEVIAEINHLFQGLELEIKDLFLNSTIKKISLKVEDELKKFMIVEEGTI</sequence>
<dbReference type="GO" id="GO:0043041">
    <property type="term" value="P:amino acid activation for nonribosomal peptide biosynthetic process"/>
    <property type="evidence" value="ECO:0007669"/>
    <property type="project" value="TreeGrafter"/>
</dbReference>
<dbReference type="Proteomes" id="UP000253208">
    <property type="component" value="Unassembled WGS sequence"/>
</dbReference>
<keyword evidence="4" id="KW-0436">Ligase</keyword>
<dbReference type="PANTHER" id="PTHR45527:SF10">
    <property type="entry name" value="PYOCHELIN SYNTHASE PCHF"/>
    <property type="match status" value="1"/>
</dbReference>
<dbReference type="GO" id="GO:0044550">
    <property type="term" value="P:secondary metabolite biosynthetic process"/>
    <property type="evidence" value="ECO:0007669"/>
    <property type="project" value="TreeGrafter"/>
</dbReference>
<dbReference type="Pfam" id="PF00668">
    <property type="entry name" value="Condensation"/>
    <property type="match status" value="1"/>
</dbReference>
<feature type="domain" description="Carrier" evidence="6">
    <location>
        <begin position="1036"/>
        <end position="1113"/>
    </location>
</feature>
<dbReference type="InterPro" id="IPR023213">
    <property type="entry name" value="CAT-like_dom_sf"/>
</dbReference>
<proteinExistence type="predicted"/>
<dbReference type="InterPro" id="IPR020845">
    <property type="entry name" value="AMP-binding_CS"/>
</dbReference>
<dbReference type="InterPro" id="IPR009081">
    <property type="entry name" value="PP-bd_ACP"/>
</dbReference>
<dbReference type="SUPFAM" id="SSF52777">
    <property type="entry name" value="CoA-dependent acyltransferases"/>
    <property type="match status" value="2"/>
</dbReference>
<dbReference type="InterPro" id="IPR000873">
    <property type="entry name" value="AMP-dep_synth/lig_dom"/>
</dbReference>
<dbReference type="EMBL" id="PSQG01000037">
    <property type="protein sequence ID" value="RCH41713.1"/>
    <property type="molecule type" value="Genomic_DNA"/>
</dbReference>
<dbReference type="PROSITE" id="PS50075">
    <property type="entry name" value="CARRIER"/>
    <property type="match status" value="2"/>
</dbReference>
<dbReference type="Gene3D" id="3.30.559.30">
    <property type="entry name" value="Nonribosomal peptide synthetase, condensation domain"/>
    <property type="match status" value="1"/>
</dbReference>
<dbReference type="InterPro" id="IPR036736">
    <property type="entry name" value="ACP-like_sf"/>
</dbReference>
<dbReference type="Gene3D" id="1.10.1200.10">
    <property type="entry name" value="ACP-like"/>
    <property type="match status" value="2"/>
</dbReference>
<keyword evidence="2" id="KW-0596">Phosphopantetheine</keyword>
<dbReference type="SUPFAM" id="SSF56801">
    <property type="entry name" value="Acetyl-CoA synthetase-like"/>
    <property type="match status" value="1"/>
</dbReference>
<dbReference type="InterPro" id="IPR001242">
    <property type="entry name" value="Condensation_dom"/>
</dbReference>
<dbReference type="GO" id="GO:0005737">
    <property type="term" value="C:cytoplasm"/>
    <property type="evidence" value="ECO:0007669"/>
    <property type="project" value="TreeGrafter"/>
</dbReference>
<evidence type="ECO:0000256" key="4">
    <source>
        <dbReference type="ARBA" id="ARBA00022598"/>
    </source>
</evidence>
<protein>
    <recommendedName>
        <fullName evidence="6">Carrier domain-containing protein</fullName>
    </recommendedName>
</protein>
<dbReference type="InterPro" id="IPR042099">
    <property type="entry name" value="ANL_N_sf"/>
</dbReference>
<evidence type="ECO:0000313" key="8">
    <source>
        <dbReference type="Proteomes" id="UP000253208"/>
    </source>
</evidence>
<dbReference type="Gene3D" id="3.30.559.10">
    <property type="entry name" value="Chloramphenicol acetyltransferase-like domain"/>
    <property type="match status" value="1"/>
</dbReference>
<dbReference type="Gene3D" id="3.30.300.30">
    <property type="match status" value="1"/>
</dbReference>
<feature type="domain" description="Carrier" evidence="6">
    <location>
        <begin position="4"/>
        <end position="79"/>
    </location>
</feature>
<reference evidence="7 8" key="1">
    <citation type="submission" date="2018-02" db="EMBL/GenBank/DDBJ databases">
        <title>Complete genome sequencing of Faecalibacterium prausnitzii strains isolated from the human gut.</title>
        <authorList>
            <person name="Fitzgerald B.C."/>
            <person name="Shkoporov A.N."/>
            <person name="Ross P.R."/>
            <person name="Hill C."/>
        </authorList>
    </citation>
    <scope>NUCLEOTIDE SEQUENCE [LARGE SCALE GENOMIC DNA]</scope>
    <source>
        <strain evidence="7 8">APC942/31-1</strain>
    </source>
</reference>
<dbReference type="GO" id="GO:0016874">
    <property type="term" value="F:ligase activity"/>
    <property type="evidence" value="ECO:0007669"/>
    <property type="project" value="UniProtKB-KW"/>
</dbReference>
<dbReference type="PROSITE" id="PS00455">
    <property type="entry name" value="AMP_BINDING"/>
    <property type="match status" value="1"/>
</dbReference>